<comment type="caution">
    <text evidence="2">The sequence shown here is derived from an EMBL/GenBank/DDBJ whole genome shotgun (WGS) entry which is preliminary data.</text>
</comment>
<dbReference type="EMBL" id="CAJFCV020000002">
    <property type="protein sequence ID" value="CAG9092202.1"/>
    <property type="molecule type" value="Genomic_DNA"/>
</dbReference>
<reference evidence="2" key="1">
    <citation type="submission" date="2020-09" db="EMBL/GenBank/DDBJ databases">
        <authorList>
            <person name="Kikuchi T."/>
        </authorList>
    </citation>
    <scope>NUCLEOTIDE SEQUENCE</scope>
    <source>
        <strain evidence="2">Ka4C1</strain>
    </source>
</reference>
<accession>A0A7I8WMX8</accession>
<gene>
    <name evidence="2" type="ORF">BXYJ_LOCUS2935</name>
</gene>
<proteinExistence type="predicted"/>
<dbReference type="Proteomes" id="UP000659654">
    <property type="component" value="Unassembled WGS sequence"/>
</dbReference>
<sequence length="163" mass="18792">MKTLSLVVFCISFLSTVTCYDRSEKEMCMMAVASKQEQVKSLIYDETKRRDILGRLVHRYENMCIDVKCDTCEINFLDCLKQQVDTNQFVFTPQNCCRLCNAAPPPKANQEEQRKVHDPSVGVLPQVYERFTSTPCDYREIECFKAQADTSTLVVTPEKYCSQ</sequence>
<evidence type="ECO:0000313" key="2">
    <source>
        <dbReference type="EMBL" id="CAD5213264.1"/>
    </source>
</evidence>
<protein>
    <submittedName>
        <fullName evidence="2">(pine wood nematode) hypothetical protein</fullName>
    </submittedName>
</protein>
<keyword evidence="3" id="KW-1185">Reference proteome</keyword>
<dbReference type="AlphaFoldDB" id="A0A7I8WMX8"/>
<evidence type="ECO:0000256" key="1">
    <source>
        <dbReference type="SAM" id="SignalP"/>
    </source>
</evidence>
<feature type="chain" id="PRO_5035384802" evidence="1">
    <location>
        <begin position="20"/>
        <end position="163"/>
    </location>
</feature>
<name>A0A7I8WMX8_BURXY</name>
<evidence type="ECO:0000313" key="3">
    <source>
        <dbReference type="Proteomes" id="UP000659654"/>
    </source>
</evidence>
<dbReference type="EMBL" id="CAJFDI010000002">
    <property type="protein sequence ID" value="CAD5213264.1"/>
    <property type="molecule type" value="Genomic_DNA"/>
</dbReference>
<feature type="signal peptide" evidence="1">
    <location>
        <begin position="1"/>
        <end position="19"/>
    </location>
</feature>
<dbReference type="Proteomes" id="UP000582659">
    <property type="component" value="Unassembled WGS sequence"/>
</dbReference>
<keyword evidence="1" id="KW-0732">Signal</keyword>
<organism evidence="2 3">
    <name type="scientific">Bursaphelenchus xylophilus</name>
    <name type="common">Pinewood nematode worm</name>
    <name type="synonym">Aphelenchoides xylophilus</name>
    <dbReference type="NCBI Taxonomy" id="6326"/>
    <lineage>
        <taxon>Eukaryota</taxon>
        <taxon>Metazoa</taxon>
        <taxon>Ecdysozoa</taxon>
        <taxon>Nematoda</taxon>
        <taxon>Chromadorea</taxon>
        <taxon>Rhabditida</taxon>
        <taxon>Tylenchina</taxon>
        <taxon>Tylenchomorpha</taxon>
        <taxon>Aphelenchoidea</taxon>
        <taxon>Aphelenchoididae</taxon>
        <taxon>Bursaphelenchus</taxon>
    </lineage>
</organism>